<protein>
    <recommendedName>
        <fullName evidence="4">DUF930 domain-containing protein</fullName>
    </recommendedName>
</protein>
<keyword evidence="3" id="KW-1185">Reference proteome</keyword>
<accession>A0ABT5MB70</accession>
<dbReference type="EMBL" id="JAQRFO010000055">
    <property type="protein sequence ID" value="MDC9623501.1"/>
    <property type="molecule type" value="Genomic_DNA"/>
</dbReference>
<comment type="caution">
    <text evidence="2">The sequence shown here is derived from an EMBL/GenBank/DDBJ whole genome shotgun (WGS) entry which is preliminary data.</text>
</comment>
<keyword evidence="1" id="KW-0732">Signal</keyword>
<proteinExistence type="predicted"/>
<dbReference type="RefSeq" id="WP_273580957.1">
    <property type="nucleotide sequence ID" value="NZ_JAQRFO010000055.1"/>
</dbReference>
<dbReference type="Proteomes" id="UP001214757">
    <property type="component" value="Unassembled WGS sequence"/>
</dbReference>
<evidence type="ECO:0000313" key="2">
    <source>
        <dbReference type="EMBL" id="MDC9623501.1"/>
    </source>
</evidence>
<organism evidence="2 3">
    <name type="scientific">Xenorhabdus aichiensis</name>
    <dbReference type="NCBI Taxonomy" id="3025874"/>
    <lineage>
        <taxon>Bacteria</taxon>
        <taxon>Pseudomonadati</taxon>
        <taxon>Pseudomonadota</taxon>
        <taxon>Gammaproteobacteria</taxon>
        <taxon>Enterobacterales</taxon>
        <taxon>Morganellaceae</taxon>
        <taxon>Xenorhabdus</taxon>
    </lineage>
</organism>
<name>A0ABT5MB70_9GAMM</name>
<sequence>MPYLKCLNYFGAGCLLFSAFVQAQSPSPSPSPSSQLSASQQKYLQQQIDKQMTDKSAAKEVEDWSDTKKVAEFICRPLALSVIQREHKEADKVFLGDESPNSIRLIDSRLIGTGMYRNGIGWKNIRFSCELDSKTGKARSFKLLKALPPQLQTGPGPVILPKKGQ</sequence>
<evidence type="ECO:0008006" key="4">
    <source>
        <dbReference type="Google" id="ProtNLM"/>
    </source>
</evidence>
<feature type="signal peptide" evidence="1">
    <location>
        <begin position="1"/>
        <end position="23"/>
    </location>
</feature>
<gene>
    <name evidence="2" type="ORF">PSI22_18125</name>
</gene>
<evidence type="ECO:0000256" key="1">
    <source>
        <dbReference type="SAM" id="SignalP"/>
    </source>
</evidence>
<evidence type="ECO:0000313" key="3">
    <source>
        <dbReference type="Proteomes" id="UP001214757"/>
    </source>
</evidence>
<feature type="chain" id="PRO_5045369285" description="DUF930 domain-containing protein" evidence="1">
    <location>
        <begin position="24"/>
        <end position="165"/>
    </location>
</feature>
<reference evidence="2 3" key="1">
    <citation type="submission" date="2023-02" db="EMBL/GenBank/DDBJ databases">
        <title>Entomopathogenic bacteria.</title>
        <authorList>
            <person name="Machado R.A."/>
        </authorList>
    </citation>
    <scope>NUCLEOTIDE SEQUENCE [LARGE SCALE GENOMIC DNA]</scope>
    <source>
        <strain evidence="2 3">XENO-7</strain>
    </source>
</reference>